<name>A0AAE9SW17_9BRAD</name>
<evidence type="ECO:0000313" key="3">
    <source>
        <dbReference type="Proteomes" id="UP001058872"/>
    </source>
</evidence>
<sequence length="60" mass="6377">MLDVRLVTTSLAMLIALMSVALAEPTKDQGRPAAEARPIRVILPAPWEPATTQAEAPPAK</sequence>
<reference evidence="2" key="1">
    <citation type="submission" date="2018-04" db="EMBL/GenBank/DDBJ databases">
        <title>Genomes of Endosymbiotic and Endophytic Bradyrhizobium Publication status.</title>
        <authorList>
            <person name="Guha S."/>
            <person name="Jorrin B."/>
            <person name="Sarkar M."/>
            <person name="Poole P.S."/>
            <person name="DasGupta M."/>
        </authorList>
    </citation>
    <scope>NUCLEOTIDE SEQUENCE</scope>
    <source>
        <strain evidence="2">WBOS16</strain>
    </source>
</reference>
<evidence type="ECO:0000313" key="2">
    <source>
        <dbReference type="EMBL" id="UUO68819.1"/>
    </source>
</evidence>
<keyword evidence="1" id="KW-0732">Signal</keyword>
<organism evidence="2 3">
    <name type="scientific">Bradyrhizobium betae</name>
    <dbReference type="NCBI Taxonomy" id="244734"/>
    <lineage>
        <taxon>Bacteria</taxon>
        <taxon>Pseudomonadati</taxon>
        <taxon>Pseudomonadota</taxon>
        <taxon>Alphaproteobacteria</taxon>
        <taxon>Hyphomicrobiales</taxon>
        <taxon>Nitrobacteraceae</taxon>
        <taxon>Bradyrhizobium</taxon>
    </lineage>
</organism>
<dbReference type="Proteomes" id="UP001058872">
    <property type="component" value="Chromosome"/>
</dbReference>
<accession>A0AAE9SW17</accession>
<proteinExistence type="predicted"/>
<evidence type="ECO:0000256" key="1">
    <source>
        <dbReference type="SAM" id="SignalP"/>
    </source>
</evidence>
<gene>
    <name evidence="2" type="ORF">DCM83_28780</name>
</gene>
<dbReference type="EMBL" id="CP028989">
    <property type="protein sequence ID" value="UUO68819.1"/>
    <property type="molecule type" value="Genomic_DNA"/>
</dbReference>
<protein>
    <submittedName>
        <fullName evidence="2">Uncharacterized protein</fullName>
    </submittedName>
</protein>
<feature type="chain" id="PRO_5042297466" evidence="1">
    <location>
        <begin position="24"/>
        <end position="60"/>
    </location>
</feature>
<dbReference type="AlphaFoldDB" id="A0AAE9SW17"/>
<feature type="signal peptide" evidence="1">
    <location>
        <begin position="1"/>
        <end position="23"/>
    </location>
</feature>
<dbReference type="RefSeq" id="WP_257175739.1">
    <property type="nucleotide sequence ID" value="NZ_CP028989.1"/>
</dbReference>